<feature type="transmembrane region" description="Helical" evidence="5">
    <location>
        <begin position="7"/>
        <end position="26"/>
    </location>
</feature>
<dbReference type="GO" id="GO:0009055">
    <property type="term" value="F:electron transfer activity"/>
    <property type="evidence" value="ECO:0007669"/>
    <property type="project" value="InterPro"/>
</dbReference>
<evidence type="ECO:0000259" key="6">
    <source>
        <dbReference type="PROSITE" id="PS51007"/>
    </source>
</evidence>
<evidence type="ECO:0000256" key="5">
    <source>
        <dbReference type="SAM" id="Phobius"/>
    </source>
</evidence>
<dbReference type="PROSITE" id="PS51007">
    <property type="entry name" value="CYTC"/>
    <property type="match status" value="1"/>
</dbReference>
<evidence type="ECO:0000256" key="2">
    <source>
        <dbReference type="ARBA" id="ARBA00022723"/>
    </source>
</evidence>
<dbReference type="AlphaFoldDB" id="A0A7H9AS03"/>
<keyword evidence="5" id="KW-0812">Transmembrane</keyword>
<name>A0A7H9AS03_9FLAO</name>
<accession>A0A7H9AS03</accession>
<evidence type="ECO:0000313" key="7">
    <source>
        <dbReference type="EMBL" id="QLG45965.1"/>
    </source>
</evidence>
<reference evidence="7 8" key="1">
    <citation type="journal article" date="2006" name="Int. J. Syst. Evol. Microbiol.">
        <title>Costertonia aggregata gen. nov., sp. nov., a mesophilic marine bacterium of the family Flavobacteriaceae, isolated from a mature biofilm.</title>
        <authorList>
            <person name="Kwon K.K."/>
            <person name="Lee Y.K."/>
            <person name="Lee H.K."/>
        </authorList>
    </citation>
    <scope>NUCLEOTIDE SEQUENCE [LARGE SCALE GENOMIC DNA]</scope>
    <source>
        <strain evidence="7 8">KCCM 42265</strain>
    </source>
</reference>
<feature type="transmembrane region" description="Helical" evidence="5">
    <location>
        <begin position="38"/>
        <end position="58"/>
    </location>
</feature>
<dbReference type="Gene3D" id="1.10.760.10">
    <property type="entry name" value="Cytochrome c-like domain"/>
    <property type="match status" value="1"/>
</dbReference>
<dbReference type="InterPro" id="IPR036909">
    <property type="entry name" value="Cyt_c-like_dom_sf"/>
</dbReference>
<dbReference type="Pfam" id="PF14715">
    <property type="entry name" value="FixP_N"/>
    <property type="match status" value="1"/>
</dbReference>
<keyword evidence="2 4" id="KW-0479">Metal-binding</keyword>
<feature type="transmembrane region" description="Helical" evidence="5">
    <location>
        <begin position="128"/>
        <end position="145"/>
    </location>
</feature>
<dbReference type="Gene3D" id="6.10.280.130">
    <property type="match status" value="1"/>
</dbReference>
<evidence type="ECO:0000256" key="4">
    <source>
        <dbReference type="PROSITE-ProRule" id="PRU00433"/>
    </source>
</evidence>
<dbReference type="PANTHER" id="PTHR33751">
    <property type="entry name" value="CBB3-TYPE CYTOCHROME C OXIDASE SUBUNIT FIXP"/>
    <property type="match status" value="1"/>
</dbReference>
<dbReference type="InterPro" id="IPR009056">
    <property type="entry name" value="Cyt_c-like_dom"/>
</dbReference>
<dbReference type="EMBL" id="CP058595">
    <property type="protein sequence ID" value="QLG45965.1"/>
    <property type="molecule type" value="Genomic_DNA"/>
</dbReference>
<sequence length="326" mass="36794">MKNSSAWWIRIPVLFFLIFGLMEFFVDSGEKPAFIEYPMAQFFLLLVLMILITIEVIVKSIENVMFQTLSEEGKERYLASKNKKWEWKWGKETYKKLLGSKPVEAEGEIILDHNYDGIRELDNKLPPWWVYMFYATILFGVVYLARFHVFGDYDQDTEYITEVTLAKAEIEEYKKNAKDLVDVNTVELLTDASDISAGKGIFETNCVACHMADGGGGIGPNLTDENWILGGGIKNVFNTISEGGRDGKGMVAWKQSLKPLEMAQVASYVLKFQGTTPANPKAAEGDIWIDPHMKADAPAVDSVKIEVETDTLEYKKIIDDQGTVIQ</sequence>
<keyword evidence="5" id="KW-1133">Transmembrane helix</keyword>
<keyword evidence="8" id="KW-1185">Reference proteome</keyword>
<keyword evidence="5" id="KW-0472">Membrane</keyword>
<dbReference type="GO" id="GO:0046872">
    <property type="term" value="F:metal ion binding"/>
    <property type="evidence" value="ECO:0007669"/>
    <property type="project" value="UniProtKB-KW"/>
</dbReference>
<dbReference type="InterPro" id="IPR032858">
    <property type="entry name" value="CcoP_N"/>
</dbReference>
<organism evidence="7 8">
    <name type="scientific">Costertonia aggregata</name>
    <dbReference type="NCBI Taxonomy" id="343403"/>
    <lineage>
        <taxon>Bacteria</taxon>
        <taxon>Pseudomonadati</taxon>
        <taxon>Bacteroidota</taxon>
        <taxon>Flavobacteriia</taxon>
        <taxon>Flavobacteriales</taxon>
        <taxon>Flavobacteriaceae</taxon>
        <taxon>Costertonia</taxon>
    </lineage>
</organism>
<dbReference type="Proteomes" id="UP000509302">
    <property type="component" value="Chromosome"/>
</dbReference>
<dbReference type="GO" id="GO:0020037">
    <property type="term" value="F:heme binding"/>
    <property type="evidence" value="ECO:0007669"/>
    <property type="project" value="InterPro"/>
</dbReference>
<dbReference type="KEGG" id="cagg:HYG79_11615"/>
<dbReference type="PANTHER" id="PTHR33751:SF1">
    <property type="entry name" value="CBB3-TYPE CYTOCHROME C OXIDASE SUBUNIT FIXP"/>
    <property type="match status" value="1"/>
</dbReference>
<feature type="domain" description="Cytochrome c" evidence="6">
    <location>
        <begin position="193"/>
        <end position="273"/>
    </location>
</feature>
<evidence type="ECO:0000256" key="1">
    <source>
        <dbReference type="ARBA" id="ARBA00022617"/>
    </source>
</evidence>
<proteinExistence type="predicted"/>
<dbReference type="InterPro" id="IPR038414">
    <property type="entry name" value="CcoP_N_sf"/>
</dbReference>
<dbReference type="SUPFAM" id="SSF46626">
    <property type="entry name" value="Cytochrome c"/>
    <property type="match status" value="1"/>
</dbReference>
<evidence type="ECO:0000256" key="3">
    <source>
        <dbReference type="ARBA" id="ARBA00023004"/>
    </source>
</evidence>
<dbReference type="InterPro" id="IPR050597">
    <property type="entry name" value="Cytochrome_c_Oxidase_Subunit"/>
</dbReference>
<gene>
    <name evidence="7" type="ORF">HYG79_11615</name>
</gene>
<dbReference type="RefSeq" id="WP_179242251.1">
    <property type="nucleotide sequence ID" value="NZ_CP058595.1"/>
</dbReference>
<keyword evidence="3 4" id="KW-0408">Iron</keyword>
<evidence type="ECO:0000313" key="8">
    <source>
        <dbReference type="Proteomes" id="UP000509302"/>
    </source>
</evidence>
<keyword evidence="1 4" id="KW-0349">Heme</keyword>
<dbReference type="Pfam" id="PF13442">
    <property type="entry name" value="Cytochrome_CBB3"/>
    <property type="match status" value="1"/>
</dbReference>
<protein>
    <submittedName>
        <fullName evidence="7">C-type cytochrome</fullName>
    </submittedName>
</protein>